<gene>
    <name evidence="1" type="ORF">Sjap_005393</name>
</gene>
<dbReference type="AlphaFoldDB" id="A0AAP0K528"/>
<keyword evidence="2" id="KW-1185">Reference proteome</keyword>
<protein>
    <submittedName>
        <fullName evidence="1">Uncharacterized protein</fullName>
    </submittedName>
</protein>
<sequence length="79" mass="9262">MKLRLPKRNIDDEVPAHCICLSKNFSLLSSRPVEEDCSILPEGLENNRPSQFFRHSFINKKSWNTPRGSKDHQSWIPFH</sequence>
<reference evidence="1 2" key="1">
    <citation type="submission" date="2024-01" db="EMBL/GenBank/DDBJ databases">
        <title>Genome assemblies of Stephania.</title>
        <authorList>
            <person name="Yang L."/>
        </authorList>
    </citation>
    <scope>NUCLEOTIDE SEQUENCE [LARGE SCALE GENOMIC DNA]</scope>
    <source>
        <strain evidence="1">QJT</strain>
        <tissue evidence="1">Leaf</tissue>
    </source>
</reference>
<evidence type="ECO:0000313" key="2">
    <source>
        <dbReference type="Proteomes" id="UP001417504"/>
    </source>
</evidence>
<organism evidence="1 2">
    <name type="scientific">Stephania japonica</name>
    <dbReference type="NCBI Taxonomy" id="461633"/>
    <lineage>
        <taxon>Eukaryota</taxon>
        <taxon>Viridiplantae</taxon>
        <taxon>Streptophyta</taxon>
        <taxon>Embryophyta</taxon>
        <taxon>Tracheophyta</taxon>
        <taxon>Spermatophyta</taxon>
        <taxon>Magnoliopsida</taxon>
        <taxon>Ranunculales</taxon>
        <taxon>Menispermaceae</taxon>
        <taxon>Menispermoideae</taxon>
        <taxon>Cissampelideae</taxon>
        <taxon>Stephania</taxon>
    </lineage>
</organism>
<proteinExistence type="predicted"/>
<evidence type="ECO:0000313" key="1">
    <source>
        <dbReference type="EMBL" id="KAK9145490.1"/>
    </source>
</evidence>
<accession>A0AAP0K528</accession>
<dbReference type="EMBL" id="JBBNAE010000002">
    <property type="protein sequence ID" value="KAK9145490.1"/>
    <property type="molecule type" value="Genomic_DNA"/>
</dbReference>
<name>A0AAP0K528_9MAGN</name>
<dbReference type="Proteomes" id="UP001417504">
    <property type="component" value="Unassembled WGS sequence"/>
</dbReference>
<comment type="caution">
    <text evidence="1">The sequence shown here is derived from an EMBL/GenBank/DDBJ whole genome shotgun (WGS) entry which is preliminary data.</text>
</comment>